<comment type="caution">
    <text evidence="9">The sequence shown here is derived from an EMBL/GenBank/DDBJ whole genome shotgun (WGS) entry which is preliminary data.</text>
</comment>
<feature type="region of interest" description="Disordered" evidence="7">
    <location>
        <begin position="751"/>
        <end position="808"/>
    </location>
</feature>
<dbReference type="GO" id="GO:0030334">
    <property type="term" value="P:regulation of cell migration"/>
    <property type="evidence" value="ECO:0007669"/>
    <property type="project" value="TreeGrafter"/>
</dbReference>
<feature type="domain" description="Angiomotin C-terminal" evidence="8">
    <location>
        <begin position="572"/>
        <end position="755"/>
    </location>
</feature>
<dbReference type="GO" id="GO:0030036">
    <property type="term" value="P:actin cytoskeleton organization"/>
    <property type="evidence" value="ECO:0007669"/>
    <property type="project" value="TreeGrafter"/>
</dbReference>
<dbReference type="PANTHER" id="PTHR14826:SF14">
    <property type="entry name" value="ANGIOMOTIN_C DOMAIN-CONTAINING PROTEIN"/>
    <property type="match status" value="1"/>
</dbReference>
<feature type="compositionally biased region" description="Low complexity" evidence="7">
    <location>
        <begin position="271"/>
        <end position="281"/>
    </location>
</feature>
<feature type="compositionally biased region" description="Polar residues" evidence="7">
    <location>
        <begin position="1"/>
        <end position="27"/>
    </location>
</feature>
<organism evidence="9 10">
    <name type="scientific">Petrolisthes cinctipes</name>
    <name type="common">Flat porcelain crab</name>
    <dbReference type="NCBI Taxonomy" id="88211"/>
    <lineage>
        <taxon>Eukaryota</taxon>
        <taxon>Metazoa</taxon>
        <taxon>Ecdysozoa</taxon>
        <taxon>Arthropoda</taxon>
        <taxon>Crustacea</taxon>
        <taxon>Multicrustacea</taxon>
        <taxon>Malacostraca</taxon>
        <taxon>Eumalacostraca</taxon>
        <taxon>Eucarida</taxon>
        <taxon>Decapoda</taxon>
        <taxon>Pleocyemata</taxon>
        <taxon>Anomura</taxon>
        <taxon>Galatheoidea</taxon>
        <taxon>Porcellanidae</taxon>
        <taxon>Petrolisthes</taxon>
    </lineage>
</organism>
<feature type="compositionally biased region" description="Low complexity" evidence="7">
    <location>
        <begin position="343"/>
        <end position="354"/>
    </location>
</feature>
<accession>A0AAE1G1I8</accession>
<reference evidence="9" key="1">
    <citation type="submission" date="2023-10" db="EMBL/GenBank/DDBJ databases">
        <title>Genome assemblies of two species of porcelain crab, Petrolisthes cinctipes and Petrolisthes manimaculis (Anomura: Porcellanidae).</title>
        <authorList>
            <person name="Angst P."/>
        </authorList>
    </citation>
    <scope>NUCLEOTIDE SEQUENCE</scope>
    <source>
        <strain evidence="9">PB745_01</strain>
        <tissue evidence="9">Gill</tissue>
    </source>
</reference>
<dbReference type="EMBL" id="JAWQEG010000885">
    <property type="protein sequence ID" value="KAK3884415.1"/>
    <property type="molecule type" value="Genomic_DNA"/>
</dbReference>
<comment type="similarity">
    <text evidence="2">Belongs to the angiomotin family.</text>
</comment>
<feature type="coiled-coil region" evidence="6">
    <location>
        <begin position="428"/>
        <end position="718"/>
    </location>
</feature>
<proteinExistence type="inferred from homology"/>
<keyword evidence="3" id="KW-0597">Phosphoprotein</keyword>
<dbReference type="GO" id="GO:0031410">
    <property type="term" value="C:cytoplasmic vesicle"/>
    <property type="evidence" value="ECO:0007669"/>
    <property type="project" value="TreeGrafter"/>
</dbReference>
<keyword evidence="4" id="KW-0965">Cell junction</keyword>
<evidence type="ECO:0000256" key="4">
    <source>
        <dbReference type="ARBA" id="ARBA00022949"/>
    </source>
</evidence>
<evidence type="ECO:0000313" key="10">
    <source>
        <dbReference type="Proteomes" id="UP001286313"/>
    </source>
</evidence>
<dbReference type="InterPro" id="IPR009114">
    <property type="entry name" value="Angiomotin"/>
</dbReference>
<evidence type="ECO:0000256" key="2">
    <source>
        <dbReference type="ARBA" id="ARBA00010300"/>
    </source>
</evidence>
<keyword evidence="5 6" id="KW-0175">Coiled coil</keyword>
<feature type="region of interest" description="Disordered" evidence="7">
    <location>
        <begin position="213"/>
        <end position="235"/>
    </location>
</feature>
<dbReference type="PANTHER" id="PTHR14826">
    <property type="entry name" value="ANGIOMOTIN"/>
    <property type="match status" value="1"/>
</dbReference>
<feature type="compositionally biased region" description="Polar residues" evidence="7">
    <location>
        <begin position="355"/>
        <end position="366"/>
    </location>
</feature>
<evidence type="ECO:0000256" key="7">
    <source>
        <dbReference type="SAM" id="MobiDB-lite"/>
    </source>
</evidence>
<evidence type="ECO:0000313" key="9">
    <source>
        <dbReference type="EMBL" id="KAK3884415.1"/>
    </source>
</evidence>
<dbReference type="Pfam" id="PF12240">
    <property type="entry name" value="Angiomotin_C"/>
    <property type="match status" value="1"/>
</dbReference>
<feature type="compositionally biased region" description="Basic and acidic residues" evidence="7">
    <location>
        <begin position="327"/>
        <end position="339"/>
    </location>
</feature>
<feature type="compositionally biased region" description="Polar residues" evidence="7">
    <location>
        <begin position="377"/>
        <end position="389"/>
    </location>
</feature>
<dbReference type="AlphaFoldDB" id="A0AAE1G1I8"/>
<feature type="compositionally biased region" description="Low complexity" evidence="7">
    <location>
        <begin position="760"/>
        <end position="784"/>
    </location>
</feature>
<feature type="region of interest" description="Disordered" evidence="7">
    <location>
        <begin position="1"/>
        <end position="57"/>
    </location>
</feature>
<feature type="compositionally biased region" description="Polar residues" evidence="7">
    <location>
        <begin position="37"/>
        <end position="57"/>
    </location>
</feature>
<evidence type="ECO:0000256" key="5">
    <source>
        <dbReference type="ARBA" id="ARBA00023054"/>
    </source>
</evidence>
<dbReference type="GO" id="GO:0005923">
    <property type="term" value="C:bicellular tight junction"/>
    <property type="evidence" value="ECO:0007669"/>
    <property type="project" value="TreeGrafter"/>
</dbReference>
<feature type="region of interest" description="Disordered" evidence="7">
    <location>
        <begin position="266"/>
        <end position="299"/>
    </location>
</feature>
<evidence type="ECO:0000256" key="1">
    <source>
        <dbReference type="ARBA" id="ARBA00004282"/>
    </source>
</evidence>
<dbReference type="InterPro" id="IPR024646">
    <property type="entry name" value="Angiomotin_C"/>
</dbReference>
<evidence type="ECO:0000256" key="3">
    <source>
        <dbReference type="ARBA" id="ARBA00022553"/>
    </source>
</evidence>
<evidence type="ECO:0000256" key="6">
    <source>
        <dbReference type="SAM" id="Coils"/>
    </source>
</evidence>
<dbReference type="InterPro" id="IPR051747">
    <property type="entry name" value="Angiomotin-like"/>
</dbReference>
<feature type="region of interest" description="Disordered" evidence="7">
    <location>
        <begin position="326"/>
        <end position="389"/>
    </location>
</feature>
<dbReference type="PRINTS" id="PR01807">
    <property type="entry name" value="ANGIOMOTIN"/>
</dbReference>
<evidence type="ECO:0000259" key="8">
    <source>
        <dbReference type="Pfam" id="PF12240"/>
    </source>
</evidence>
<gene>
    <name evidence="9" type="ORF">Pcinc_011318</name>
</gene>
<feature type="compositionally biased region" description="Polar residues" evidence="7">
    <location>
        <begin position="213"/>
        <end position="227"/>
    </location>
</feature>
<protein>
    <recommendedName>
        <fullName evidence="8">Angiomotin C-terminal domain-containing protein</fullName>
    </recommendedName>
</protein>
<dbReference type="Proteomes" id="UP001286313">
    <property type="component" value="Unassembled WGS sequence"/>
</dbReference>
<sequence length="936" mass="103052">MNSQQQHPATSSHRSATPSENRTTALKRTTLAHTKGASYSQSFSGSETDVSTSTENLSPEERYALAHTQRQEPQGQENVGGGTAATMASSHFTQASDIATTGGPSTSTARFSECNASVCSSTNTLIIHNSISEDPWHYRWTPGGYSTPMAGRKSLSSSLLDNQEGVHQLNMESLKLNSSLLNSTVLPSSTTNSNVLSSSLLDSSVLDPSMLTPKTSVPSYLSQNTIPGSPKLSSRADISYQAPTDLPDIPSSYLDQSEVLKHLLKREGKGSSDQSASSSNSGINLMTEQGNGGTRDLSQMPLYSDLDMTVNYDMLNLPPPPAYPMWRLKDSEKQGESQREVCSTSLEKSSLSKSQPDLTNLNNAKEATSPKELLSQRVVSGQQDSTESPMQDVADILVHENSALKMEVDLYRRKVAKLQRFELEMVKVHEAHEALVRSSERREQLERLARHKLHAEVKRLTDVNAELREQLNSANRALPANQDSAEDALRKELNKRDVFIAQLISQNRELNAIKERQEIELTAQRQTLKEQRAHIDILDSALTNAQANVVKLEEELRKKKQNLMDQAGHLQVSHLKRLVVLLQLAGDKREQSERNLRQKLEKEIDYLRSGVKEEGSASKMSDQRREIREKEEKIMILESEVTKWEQRYLQEADMRQLAIEAASLPKDAKLAAVEKANQDAERSFNQLKAEKLRQMDELQSMNKKQSDYEARNREMESHIAERDAMIKVLQRRVEEKEVLYQKALVRNTLAATKSHDGRNSSSNTSVGHSSQHSSQTSTFHSHSGSGTGAAIGAGSSAPPTPRRDEELVCTKSVPSLPTAAHLPDCLPACLTSAVMGCLGQDLQSSPALNRCRGELGNEGRHEVGGSGMRGNQAIALTSTLDSPGSDDLLVDNDDGMLGKVDLIVQGSCGGKRKMEDTSVMATPLEIFPKGNKALRQ</sequence>
<name>A0AAE1G1I8_PETCI</name>
<dbReference type="GO" id="GO:0005886">
    <property type="term" value="C:plasma membrane"/>
    <property type="evidence" value="ECO:0007669"/>
    <property type="project" value="TreeGrafter"/>
</dbReference>
<comment type="subcellular location">
    <subcellularLocation>
        <location evidence="1">Cell junction</location>
    </subcellularLocation>
</comment>
<keyword evidence="10" id="KW-1185">Reference proteome</keyword>